<dbReference type="Proteomes" id="UP000575469">
    <property type="component" value="Unassembled WGS sequence"/>
</dbReference>
<protein>
    <submittedName>
        <fullName evidence="2">Uncharacterized protein</fullName>
    </submittedName>
</protein>
<reference evidence="2 3" key="1">
    <citation type="submission" date="2020-04" db="EMBL/GenBank/DDBJ databases">
        <title>Ralstonia insidiosa genome sequencing and assembly.</title>
        <authorList>
            <person name="Martins R.C.R."/>
            <person name="Perdigao-Neto L.V."/>
            <person name="Levin A.S.S."/>
            <person name="Costa S.F."/>
        </authorList>
    </citation>
    <scope>NUCLEOTIDE SEQUENCE [LARGE SCALE GENOMIC DNA]</scope>
    <source>
        <strain evidence="2 3">5047</strain>
    </source>
</reference>
<dbReference type="RefSeq" id="WP_169341187.1">
    <property type="nucleotide sequence ID" value="NZ_JABBZM010000023.1"/>
</dbReference>
<evidence type="ECO:0000313" key="3">
    <source>
        <dbReference type="Proteomes" id="UP000575469"/>
    </source>
</evidence>
<evidence type="ECO:0000313" key="2">
    <source>
        <dbReference type="EMBL" id="NMV40549.1"/>
    </source>
</evidence>
<dbReference type="EMBL" id="JABBZM010000023">
    <property type="protein sequence ID" value="NMV40549.1"/>
    <property type="molecule type" value="Genomic_DNA"/>
</dbReference>
<gene>
    <name evidence="2" type="ORF">HGR00_21805</name>
</gene>
<evidence type="ECO:0000256" key="1">
    <source>
        <dbReference type="SAM" id="MobiDB-lite"/>
    </source>
</evidence>
<name>A0A848P4S7_9RALS</name>
<accession>A0A848P4S7</accession>
<dbReference type="AlphaFoldDB" id="A0A848P4S7"/>
<comment type="caution">
    <text evidence="2">The sequence shown here is derived from an EMBL/GenBank/DDBJ whole genome shotgun (WGS) entry which is preliminary data.</text>
</comment>
<sequence length="187" mass="20730">MTQRPKPSERPSSGRIAPQPAQSDNSDKLMAQIADSFIMSDNWLQYVPLDPEFVPTELAAETACTLFSKLVPNADEIGFSFKQDVEFFHPGANWSGVTCPLCAADIEAWWAARMDEFAAGQLPDLLVETSCCQASVSLNDLTYVWPAGFGRFVLEAMNPNLRCLSGEQESQLEEALNCKLRAIWVHL</sequence>
<proteinExistence type="predicted"/>
<organism evidence="2 3">
    <name type="scientific">Ralstonia insidiosa</name>
    <dbReference type="NCBI Taxonomy" id="190721"/>
    <lineage>
        <taxon>Bacteria</taxon>
        <taxon>Pseudomonadati</taxon>
        <taxon>Pseudomonadota</taxon>
        <taxon>Betaproteobacteria</taxon>
        <taxon>Burkholderiales</taxon>
        <taxon>Burkholderiaceae</taxon>
        <taxon>Ralstonia</taxon>
    </lineage>
</organism>
<feature type="region of interest" description="Disordered" evidence="1">
    <location>
        <begin position="1"/>
        <end position="25"/>
    </location>
</feature>